<protein>
    <submittedName>
        <fullName evidence="7">Sporulation integral membrane protein YtvI</fullName>
    </submittedName>
</protein>
<dbReference type="PANTHER" id="PTHR21716:SF68">
    <property type="entry name" value="TRANSPORT PROTEIN YTVI-RELATED"/>
    <property type="match status" value="1"/>
</dbReference>
<feature type="transmembrane region" description="Helical" evidence="6">
    <location>
        <begin position="256"/>
        <end position="283"/>
    </location>
</feature>
<dbReference type="Pfam" id="PF01594">
    <property type="entry name" value="AI-2E_transport"/>
    <property type="match status" value="1"/>
</dbReference>
<accession>A0ABU5CGA8</accession>
<evidence type="ECO:0000313" key="7">
    <source>
        <dbReference type="EMBL" id="MDY0405354.1"/>
    </source>
</evidence>
<name>A0ABU5CGA8_9BACI</name>
<dbReference type="InterPro" id="IPR014227">
    <property type="entry name" value="YtvI-like"/>
</dbReference>
<evidence type="ECO:0000313" key="8">
    <source>
        <dbReference type="Proteomes" id="UP001228376"/>
    </source>
</evidence>
<proteinExistence type="inferred from homology"/>
<dbReference type="EMBL" id="JAROCA020000001">
    <property type="protein sequence ID" value="MDY0405354.1"/>
    <property type="molecule type" value="Genomic_DNA"/>
</dbReference>
<evidence type="ECO:0000256" key="6">
    <source>
        <dbReference type="SAM" id="Phobius"/>
    </source>
</evidence>
<keyword evidence="3 6" id="KW-0812">Transmembrane</keyword>
<feature type="transmembrane region" description="Helical" evidence="6">
    <location>
        <begin position="290"/>
        <end position="307"/>
    </location>
</feature>
<keyword evidence="4 6" id="KW-1133">Transmembrane helix</keyword>
<dbReference type="Proteomes" id="UP001228376">
    <property type="component" value="Unassembled WGS sequence"/>
</dbReference>
<evidence type="ECO:0000256" key="3">
    <source>
        <dbReference type="ARBA" id="ARBA00022692"/>
    </source>
</evidence>
<comment type="similarity">
    <text evidence="2">Belongs to the autoinducer-2 exporter (AI-2E) (TC 2.A.86) family.</text>
</comment>
<organism evidence="7 8">
    <name type="scientific">Tigheibacillus jepli</name>
    <dbReference type="NCBI Taxonomy" id="3035914"/>
    <lineage>
        <taxon>Bacteria</taxon>
        <taxon>Bacillati</taxon>
        <taxon>Bacillota</taxon>
        <taxon>Bacilli</taxon>
        <taxon>Bacillales</taxon>
        <taxon>Bacillaceae</taxon>
        <taxon>Tigheibacillus</taxon>
    </lineage>
</organism>
<dbReference type="PANTHER" id="PTHR21716">
    <property type="entry name" value="TRANSMEMBRANE PROTEIN"/>
    <property type="match status" value="1"/>
</dbReference>
<comment type="subcellular location">
    <subcellularLocation>
        <location evidence="1">Membrane</location>
        <topology evidence="1">Multi-pass membrane protein</topology>
    </subcellularLocation>
</comment>
<comment type="caution">
    <text evidence="7">The sequence shown here is derived from an EMBL/GenBank/DDBJ whole genome shotgun (WGS) entry which is preliminary data.</text>
</comment>
<evidence type="ECO:0000256" key="1">
    <source>
        <dbReference type="ARBA" id="ARBA00004141"/>
    </source>
</evidence>
<feature type="transmembrane region" description="Helical" evidence="6">
    <location>
        <begin position="32"/>
        <end position="50"/>
    </location>
</feature>
<feature type="transmembrane region" description="Helical" evidence="6">
    <location>
        <begin position="231"/>
        <end position="250"/>
    </location>
</feature>
<feature type="transmembrane region" description="Helical" evidence="6">
    <location>
        <begin position="168"/>
        <end position="189"/>
    </location>
</feature>
<keyword evidence="8" id="KW-1185">Reference proteome</keyword>
<gene>
    <name evidence="7" type="primary">ytvI</name>
    <name evidence="7" type="ORF">P5G51_008040</name>
</gene>
<evidence type="ECO:0000256" key="2">
    <source>
        <dbReference type="ARBA" id="ARBA00009773"/>
    </source>
</evidence>
<feature type="transmembrane region" description="Helical" evidence="6">
    <location>
        <begin position="62"/>
        <end position="84"/>
    </location>
</feature>
<dbReference type="InterPro" id="IPR002549">
    <property type="entry name" value="AI-2E-like"/>
</dbReference>
<evidence type="ECO:0000256" key="5">
    <source>
        <dbReference type="ARBA" id="ARBA00023136"/>
    </source>
</evidence>
<dbReference type="RefSeq" id="WP_306065274.1">
    <property type="nucleotide sequence ID" value="NZ_JAROCA020000001.1"/>
</dbReference>
<reference evidence="7 8" key="1">
    <citation type="submission" date="2023-10" db="EMBL/GenBank/DDBJ databases">
        <title>179-bfca-hs.</title>
        <authorList>
            <person name="Miliotis G."/>
            <person name="Sengupta P."/>
            <person name="Hameed A."/>
            <person name="Chuvochina M."/>
            <person name="Mcdonagh F."/>
            <person name="Simpson A.C."/>
            <person name="Singh N.K."/>
            <person name="Rekha P.D."/>
            <person name="Raman K."/>
            <person name="Hugenholtz P."/>
            <person name="Venkateswaran K."/>
        </authorList>
    </citation>
    <scope>NUCLEOTIDE SEQUENCE [LARGE SCALE GENOMIC DNA]</scope>
    <source>
        <strain evidence="7 8">179-BFC-A-HS</strain>
    </source>
</reference>
<sequence>MSKHLLMQAARAAIVCICLFGIYYAVKLLATYAYPFLIALLLAFLLHPIVSFMEVRLKLPRMLATVVTMVGVFAFVSLFVFVLFAELTQGMLFLADQIPAYYESIIAFLREFTQVHLLPLYDKFFALFQRLEPTQQETIEEYLQQASSYAATYGANILQQFFLKLTGIAVMLPTSISVMIFIILATFFMTNDWNKLMTHTKFIFPYRMHGQAKSLTSHFKKGLSGYLKAQLLLVTTSAVIIFAGLLILHINHALTITFLAAFADLLPLLGTGIVFIPWIIYLLFTDNTTLSLALLLLYLFVVLTRQVMEPKVLSSSLGISPLLSLIVLFLAIKIYGAMGLIMTPVILILFAGMMQARVFHAIYYFIKGTAP</sequence>
<feature type="transmembrane region" description="Helical" evidence="6">
    <location>
        <begin position="9"/>
        <end position="26"/>
    </location>
</feature>
<dbReference type="NCBIfam" id="TIGR02872">
    <property type="entry name" value="spore_ytvI"/>
    <property type="match status" value="1"/>
</dbReference>
<evidence type="ECO:0000256" key="4">
    <source>
        <dbReference type="ARBA" id="ARBA00022989"/>
    </source>
</evidence>
<keyword evidence="5 6" id="KW-0472">Membrane</keyword>